<keyword evidence="6" id="KW-1185">Reference proteome</keyword>
<reference evidence="5 6" key="1">
    <citation type="journal article" date="2021" name="Sci. Rep.">
        <title>The genome of the diatom Chaetoceros tenuissimus carries an ancient integrated fragment of an extant virus.</title>
        <authorList>
            <person name="Hongo Y."/>
            <person name="Kimura K."/>
            <person name="Takaki Y."/>
            <person name="Yoshida Y."/>
            <person name="Baba S."/>
            <person name="Kobayashi G."/>
            <person name="Nagasaki K."/>
            <person name="Hano T."/>
            <person name="Tomaru Y."/>
        </authorList>
    </citation>
    <scope>NUCLEOTIDE SEQUENCE [LARGE SCALE GENOMIC DNA]</scope>
    <source>
        <strain evidence="5 6">NIES-3715</strain>
    </source>
</reference>
<dbReference type="Pfam" id="PF00462">
    <property type="entry name" value="Glutaredoxin"/>
    <property type="match status" value="1"/>
</dbReference>
<keyword evidence="2" id="KW-0676">Redox-active center</keyword>
<dbReference type="PANTHER" id="PTHR45694:SF18">
    <property type="entry name" value="GLUTAREDOXIN-1-RELATED"/>
    <property type="match status" value="1"/>
</dbReference>
<dbReference type="SUPFAM" id="SSF52833">
    <property type="entry name" value="Thioredoxin-like"/>
    <property type="match status" value="1"/>
</dbReference>
<dbReference type="GO" id="GO:0034599">
    <property type="term" value="P:cellular response to oxidative stress"/>
    <property type="evidence" value="ECO:0007669"/>
    <property type="project" value="TreeGrafter"/>
</dbReference>
<keyword evidence="1" id="KW-1015">Disulfide bond</keyword>
<dbReference type="Proteomes" id="UP001054902">
    <property type="component" value="Unassembled WGS sequence"/>
</dbReference>
<evidence type="ECO:0000256" key="3">
    <source>
        <dbReference type="SAM" id="MobiDB-lite"/>
    </source>
</evidence>
<feature type="compositionally biased region" description="Polar residues" evidence="3">
    <location>
        <begin position="1"/>
        <end position="11"/>
    </location>
</feature>
<feature type="domain" description="Glutaredoxin" evidence="4">
    <location>
        <begin position="77"/>
        <end position="141"/>
    </location>
</feature>
<proteinExistence type="predicted"/>
<evidence type="ECO:0000313" key="6">
    <source>
        <dbReference type="Proteomes" id="UP001054902"/>
    </source>
</evidence>
<evidence type="ECO:0000256" key="1">
    <source>
        <dbReference type="ARBA" id="ARBA00023157"/>
    </source>
</evidence>
<evidence type="ECO:0000259" key="4">
    <source>
        <dbReference type="Pfam" id="PF00462"/>
    </source>
</evidence>
<feature type="region of interest" description="Disordered" evidence="3">
    <location>
        <begin position="1"/>
        <end position="22"/>
    </location>
</feature>
<dbReference type="PROSITE" id="PS51354">
    <property type="entry name" value="GLUTAREDOXIN_2"/>
    <property type="match status" value="1"/>
</dbReference>
<name>A0AAD3HC55_9STRA</name>
<dbReference type="GO" id="GO:0015038">
    <property type="term" value="F:glutathione disulfide oxidoreductase activity"/>
    <property type="evidence" value="ECO:0007669"/>
    <property type="project" value="TreeGrafter"/>
</dbReference>
<dbReference type="GO" id="GO:0005737">
    <property type="term" value="C:cytoplasm"/>
    <property type="evidence" value="ECO:0007669"/>
    <property type="project" value="TreeGrafter"/>
</dbReference>
<comment type="caution">
    <text evidence="5">The sequence shown here is derived from an EMBL/GenBank/DDBJ whole genome shotgun (WGS) entry which is preliminary data.</text>
</comment>
<dbReference type="InterPro" id="IPR036249">
    <property type="entry name" value="Thioredoxin-like_sf"/>
</dbReference>
<protein>
    <recommendedName>
        <fullName evidence="4">Glutaredoxin domain-containing protein</fullName>
    </recommendedName>
</protein>
<dbReference type="AlphaFoldDB" id="A0AAD3HC55"/>
<organism evidence="5 6">
    <name type="scientific">Chaetoceros tenuissimus</name>
    <dbReference type="NCBI Taxonomy" id="426638"/>
    <lineage>
        <taxon>Eukaryota</taxon>
        <taxon>Sar</taxon>
        <taxon>Stramenopiles</taxon>
        <taxon>Ochrophyta</taxon>
        <taxon>Bacillariophyta</taxon>
        <taxon>Coscinodiscophyceae</taxon>
        <taxon>Chaetocerotophycidae</taxon>
        <taxon>Chaetocerotales</taxon>
        <taxon>Chaetocerotaceae</taxon>
        <taxon>Chaetoceros</taxon>
    </lineage>
</organism>
<evidence type="ECO:0000313" key="5">
    <source>
        <dbReference type="EMBL" id="GFH57754.1"/>
    </source>
</evidence>
<dbReference type="InterPro" id="IPR014025">
    <property type="entry name" value="Glutaredoxin_subgr"/>
</dbReference>
<gene>
    <name evidence="5" type="ORF">CTEN210_14230</name>
</gene>
<dbReference type="PANTHER" id="PTHR45694">
    <property type="entry name" value="GLUTAREDOXIN 2"/>
    <property type="match status" value="1"/>
</dbReference>
<accession>A0AAD3HC55</accession>
<dbReference type="PRINTS" id="PR00160">
    <property type="entry name" value="GLUTAREDOXIN"/>
</dbReference>
<sequence length="165" mass="18159">MNRVESSSTTDSKGRKGEPMEWAESDSLANKFSQIVAGNNIGYAFKQFVADIVAGEYNEQETQDFVQNFVSQSNTKVKMFSFTTCPFCRSAKDYLDQEGIPYESIELDELEGNKGNEIRAVLGKMTKRTSVPSIFINGKAIGGLNDGFPGLMPLATSGELQTMLE</sequence>
<evidence type="ECO:0000256" key="2">
    <source>
        <dbReference type="ARBA" id="ARBA00023284"/>
    </source>
</evidence>
<dbReference type="EMBL" id="BLLK01000058">
    <property type="protein sequence ID" value="GFH57754.1"/>
    <property type="molecule type" value="Genomic_DNA"/>
</dbReference>
<dbReference type="InterPro" id="IPR002109">
    <property type="entry name" value="Glutaredoxin"/>
</dbReference>
<dbReference type="Gene3D" id="3.40.30.10">
    <property type="entry name" value="Glutaredoxin"/>
    <property type="match status" value="1"/>
</dbReference>
<dbReference type="PROSITE" id="PS00195">
    <property type="entry name" value="GLUTAREDOXIN_1"/>
    <property type="match status" value="1"/>
</dbReference>
<dbReference type="CDD" id="cd03419">
    <property type="entry name" value="GRX_GRXh_1_2_like"/>
    <property type="match status" value="1"/>
</dbReference>
<dbReference type="InterPro" id="IPR011767">
    <property type="entry name" value="GLR_AS"/>
</dbReference>